<gene>
    <name evidence="1" type="ORF">MEA186_30961</name>
</gene>
<organism evidence="1 2">
    <name type="scientific">Mesorhizobium amorphae CCNWGS0123</name>
    <dbReference type="NCBI Taxonomy" id="1082933"/>
    <lineage>
        <taxon>Bacteria</taxon>
        <taxon>Pseudomonadati</taxon>
        <taxon>Pseudomonadota</taxon>
        <taxon>Alphaproteobacteria</taxon>
        <taxon>Hyphomicrobiales</taxon>
        <taxon>Phyllobacteriaceae</taxon>
        <taxon>Mesorhizobium</taxon>
    </lineage>
</organism>
<protein>
    <submittedName>
        <fullName evidence="1">Transposase IS116/IS110/IS902 family protein</fullName>
    </submittedName>
</protein>
<evidence type="ECO:0000313" key="2">
    <source>
        <dbReference type="Proteomes" id="UP000002949"/>
    </source>
</evidence>
<reference evidence="1 2" key="1">
    <citation type="journal article" date="2012" name="J. Bacteriol.">
        <title>Draft Genome Sequence of Plant Growth-Promoting Rhizobium Mesorhizobium amorphae, Isolated from Zinc-Lead Mine Tailings.</title>
        <authorList>
            <person name="Hao X."/>
            <person name="Lin Y."/>
            <person name="Johnstone L."/>
            <person name="Baltrus D.A."/>
            <person name="Miller S.J."/>
            <person name="Wei G."/>
            <person name="Rensing C."/>
        </authorList>
    </citation>
    <scope>NUCLEOTIDE SEQUENCE [LARGE SCALE GENOMIC DNA]</scope>
    <source>
        <strain evidence="1 2">CCNWGS0123</strain>
    </source>
</reference>
<evidence type="ECO:0000313" key="1">
    <source>
        <dbReference type="EMBL" id="EHH04865.1"/>
    </source>
</evidence>
<dbReference type="EMBL" id="AGSN01000220">
    <property type="protein sequence ID" value="EHH04865.1"/>
    <property type="molecule type" value="Genomic_DNA"/>
</dbReference>
<keyword evidence="2" id="KW-1185">Reference proteome</keyword>
<accession>G6YJL4</accession>
<sequence length="144" mass="16161">MISWRETGAENEKGIAVFGSAAAQHLAVQGQIGHHIYLTHVLLLEPFQLFHLRRHRPAYLVGWSAPTSAALIWPVQQNGGDHERRYIGIDVGKTWFHLIGLDSRGAVVERERFNRSHLLRYMSRMNSALVGVEASCEAIISPPI</sequence>
<name>G6YJL4_9HYPH</name>
<dbReference type="AlphaFoldDB" id="G6YJL4"/>
<proteinExistence type="predicted"/>
<dbReference type="Proteomes" id="UP000002949">
    <property type="component" value="Unassembled WGS sequence"/>
</dbReference>